<keyword evidence="3" id="KW-1185">Reference proteome</keyword>
<reference evidence="2 3" key="1">
    <citation type="submission" date="2020-08" db="EMBL/GenBank/DDBJ databases">
        <title>Genomic Encyclopedia of Type Strains, Phase IV (KMG-IV): sequencing the most valuable type-strain genomes for metagenomic binning, comparative biology and taxonomic classification.</title>
        <authorList>
            <person name="Goeker M."/>
        </authorList>
    </citation>
    <scope>NUCLEOTIDE SEQUENCE [LARGE SCALE GENOMIC DNA]</scope>
    <source>
        <strain evidence="2 3">DSM 105137</strain>
    </source>
</reference>
<protein>
    <submittedName>
        <fullName evidence="2">Uncharacterized protein</fullName>
    </submittedName>
</protein>
<evidence type="ECO:0000256" key="1">
    <source>
        <dbReference type="SAM" id="SignalP"/>
    </source>
</evidence>
<comment type="caution">
    <text evidence="2">The sequence shown here is derived from an EMBL/GenBank/DDBJ whole genome shotgun (WGS) entry which is preliminary data.</text>
</comment>
<keyword evidence="1" id="KW-0732">Signal</keyword>
<sequence>MSTLLPCYLIILLLFGCQSGDGASDGPPTTASEVLDRAIAHHDPGNNWSTFDAAFLLNSDTIVIDLPERYFAQAGGGKYFVADRDVCRSTDLGDVSPPLASDSCANVVRKRDYHTYLNGLPMKLRDPGTPLEDDFVTTEFHGTEYLRLRVNYPKSGGTVETWEFFFDPATYALGAYQFYRSDNPQGGEYLLLDGEIEIGGVRMVETKEWYLRENDKLLGRDVVGGEVVGVRY</sequence>
<gene>
    <name evidence="2" type="ORF">GGR28_003064</name>
</gene>
<dbReference type="RefSeq" id="WP_183496667.1">
    <property type="nucleotide sequence ID" value="NZ_JACIFF010000008.1"/>
</dbReference>
<feature type="chain" id="PRO_5032549011" evidence="1">
    <location>
        <begin position="24"/>
        <end position="232"/>
    </location>
</feature>
<dbReference type="EMBL" id="JACIFF010000008">
    <property type="protein sequence ID" value="MBB4080430.1"/>
    <property type="molecule type" value="Genomic_DNA"/>
</dbReference>
<evidence type="ECO:0000313" key="3">
    <source>
        <dbReference type="Proteomes" id="UP000576209"/>
    </source>
</evidence>
<feature type="signal peptide" evidence="1">
    <location>
        <begin position="1"/>
        <end position="23"/>
    </location>
</feature>
<dbReference type="Proteomes" id="UP000576209">
    <property type="component" value="Unassembled WGS sequence"/>
</dbReference>
<name>A0A840E5U1_9BACT</name>
<organism evidence="2 3">
    <name type="scientific">Neolewinella aquimaris</name>
    <dbReference type="NCBI Taxonomy" id="1835722"/>
    <lineage>
        <taxon>Bacteria</taxon>
        <taxon>Pseudomonadati</taxon>
        <taxon>Bacteroidota</taxon>
        <taxon>Saprospiria</taxon>
        <taxon>Saprospirales</taxon>
        <taxon>Lewinellaceae</taxon>
        <taxon>Neolewinella</taxon>
    </lineage>
</organism>
<dbReference type="Pfam" id="PF20113">
    <property type="entry name" value="DUF6503"/>
    <property type="match status" value="1"/>
</dbReference>
<dbReference type="AlphaFoldDB" id="A0A840E5U1"/>
<evidence type="ECO:0000313" key="2">
    <source>
        <dbReference type="EMBL" id="MBB4080430.1"/>
    </source>
</evidence>
<proteinExistence type="predicted"/>
<dbReference type="InterPro" id="IPR045444">
    <property type="entry name" value="DUF6503"/>
</dbReference>
<accession>A0A840E5U1</accession>